<keyword evidence="1" id="KW-0597">Phosphoprotein</keyword>
<feature type="domain" description="HPt" evidence="2">
    <location>
        <begin position="18"/>
        <end position="116"/>
    </location>
</feature>
<protein>
    <recommendedName>
        <fullName evidence="2">HPt domain-containing protein</fullName>
    </recommendedName>
</protein>
<dbReference type="GO" id="GO:0000160">
    <property type="term" value="P:phosphorelay signal transduction system"/>
    <property type="evidence" value="ECO:0007669"/>
    <property type="project" value="InterPro"/>
</dbReference>
<proteinExistence type="predicted"/>
<keyword evidence="4" id="KW-1185">Reference proteome</keyword>
<dbReference type="OrthoDB" id="982275at2"/>
<reference evidence="3 4" key="1">
    <citation type="journal article" date="2014" name="Int. J. Syst. Evol. Microbiol.">
        <title>Phaeodactylibacter xiamenensis gen. nov., sp. nov., a member of the family Saprospiraceae isolated from the marine alga Phaeodactylum tricornutum.</title>
        <authorList>
            <person name="Chen Z.Jr."/>
            <person name="Lei X."/>
            <person name="Lai Q."/>
            <person name="Li Y."/>
            <person name="Zhang B."/>
            <person name="Zhang J."/>
            <person name="Zhang H."/>
            <person name="Yang L."/>
            <person name="Zheng W."/>
            <person name="Tian Y."/>
            <person name="Yu Z."/>
            <person name="Xu H.Jr."/>
            <person name="Zheng T."/>
        </authorList>
    </citation>
    <scope>NUCLEOTIDE SEQUENCE [LARGE SCALE GENOMIC DNA]</scope>
    <source>
        <strain evidence="3 4">KD52</strain>
    </source>
</reference>
<evidence type="ECO:0000256" key="1">
    <source>
        <dbReference type="PROSITE-ProRule" id="PRU00110"/>
    </source>
</evidence>
<dbReference type="GO" id="GO:0004672">
    <property type="term" value="F:protein kinase activity"/>
    <property type="evidence" value="ECO:0007669"/>
    <property type="project" value="UniProtKB-ARBA"/>
</dbReference>
<gene>
    <name evidence="3" type="ORF">IX84_08530</name>
</gene>
<dbReference type="Gene3D" id="1.20.120.160">
    <property type="entry name" value="HPT domain"/>
    <property type="match status" value="1"/>
</dbReference>
<evidence type="ECO:0000313" key="3">
    <source>
        <dbReference type="EMBL" id="KGE88696.1"/>
    </source>
</evidence>
<dbReference type="AlphaFoldDB" id="A0A098S9A9"/>
<dbReference type="EMBL" id="JPOS01000018">
    <property type="protein sequence ID" value="KGE88696.1"/>
    <property type="molecule type" value="Genomic_DNA"/>
</dbReference>
<evidence type="ECO:0000259" key="2">
    <source>
        <dbReference type="PROSITE" id="PS50894"/>
    </source>
</evidence>
<dbReference type="STRING" id="1524460.IX84_08530"/>
<organism evidence="3 4">
    <name type="scientific">Phaeodactylibacter xiamenensis</name>
    <dbReference type="NCBI Taxonomy" id="1524460"/>
    <lineage>
        <taxon>Bacteria</taxon>
        <taxon>Pseudomonadati</taxon>
        <taxon>Bacteroidota</taxon>
        <taxon>Saprospiria</taxon>
        <taxon>Saprospirales</taxon>
        <taxon>Haliscomenobacteraceae</taxon>
        <taxon>Phaeodactylibacter</taxon>
    </lineage>
</organism>
<comment type="caution">
    <text evidence="3">The sequence shown here is derived from an EMBL/GenBank/DDBJ whole genome shotgun (WGS) entry which is preliminary data.</text>
</comment>
<accession>A0A098S9A9</accession>
<evidence type="ECO:0000313" key="4">
    <source>
        <dbReference type="Proteomes" id="UP000029736"/>
    </source>
</evidence>
<name>A0A098S9A9_9BACT</name>
<dbReference type="Pfam" id="PF01627">
    <property type="entry name" value="Hpt"/>
    <property type="match status" value="1"/>
</dbReference>
<dbReference type="RefSeq" id="WP_044218521.1">
    <property type="nucleotide sequence ID" value="NZ_JBKAGJ010000018.1"/>
</dbReference>
<dbReference type="InterPro" id="IPR008207">
    <property type="entry name" value="Sig_transdc_His_kin_Hpt_dom"/>
</dbReference>
<dbReference type="Proteomes" id="UP000029736">
    <property type="component" value="Unassembled WGS sequence"/>
</dbReference>
<feature type="modified residue" description="Phosphohistidine" evidence="1">
    <location>
        <position position="57"/>
    </location>
</feature>
<sequence>MAYQFLNLDYLELMSGGDQTDRLRLLEMLEKDLSEYPRLMQQTLEAEDWQKLERQAHYFKSTLPFTGYEALIQTHHSVYQNVKDAINRAELPKQLSQVEAFCQAVRAEVQEELGKG</sequence>
<dbReference type="InterPro" id="IPR036641">
    <property type="entry name" value="HPT_dom_sf"/>
</dbReference>
<dbReference type="PROSITE" id="PS50894">
    <property type="entry name" value="HPT"/>
    <property type="match status" value="1"/>
</dbReference>
<dbReference type="SUPFAM" id="SSF47226">
    <property type="entry name" value="Histidine-containing phosphotransfer domain, HPT domain"/>
    <property type="match status" value="1"/>
</dbReference>